<dbReference type="Gene3D" id="3.80.10.10">
    <property type="entry name" value="Ribonuclease Inhibitor"/>
    <property type="match status" value="1"/>
</dbReference>
<gene>
    <name evidence="2" type="ORF">TrRE_jg5512</name>
</gene>
<sequence>MIQNLKADLETPRGGVAVVGAGTGTGGGAAGEGEGTISKKSIGKQKKLLNKEAAARRRLFENFLVSVSHNIVVSDAIENKVIVEARNSLVLDDCHIDDVDMITLVSVLKGSKTINELNLVSNRIGDAGAAALSGLISLSNCKLNFIDLRNNGISMTGIRKLAEAVQNNKGRGIEHVYVHNDGKIDAIGMKTTVGGPAVEEGKEGETKDPSILAKIKNAMSSICVIDVRENFPEVLEELPPPAGTEKTLWNRIYSQLPSEESLRIKAAKKKALKKRKEDSEYRDTLVGTIYGKIQSEG</sequence>
<protein>
    <submittedName>
        <fullName evidence="2">Uncharacterized protein</fullName>
    </submittedName>
</protein>
<dbReference type="SUPFAM" id="SSF52047">
    <property type="entry name" value="RNI-like"/>
    <property type="match status" value="1"/>
</dbReference>
<keyword evidence="1" id="KW-0677">Repeat</keyword>
<dbReference type="InterPro" id="IPR032675">
    <property type="entry name" value="LRR_dom_sf"/>
</dbReference>
<name>A0A9W7DLP0_9STRA</name>
<dbReference type="OrthoDB" id="120976at2759"/>
<evidence type="ECO:0000256" key="1">
    <source>
        <dbReference type="ARBA" id="ARBA00022737"/>
    </source>
</evidence>
<dbReference type="InterPro" id="IPR001611">
    <property type="entry name" value="Leu-rich_rpt"/>
</dbReference>
<organism evidence="2 3">
    <name type="scientific">Triparma retinervis</name>
    <dbReference type="NCBI Taxonomy" id="2557542"/>
    <lineage>
        <taxon>Eukaryota</taxon>
        <taxon>Sar</taxon>
        <taxon>Stramenopiles</taxon>
        <taxon>Ochrophyta</taxon>
        <taxon>Bolidophyceae</taxon>
        <taxon>Parmales</taxon>
        <taxon>Triparmaceae</taxon>
        <taxon>Triparma</taxon>
    </lineage>
</organism>
<dbReference type="InterPro" id="IPR052201">
    <property type="entry name" value="LRR-containing_regulator"/>
</dbReference>
<dbReference type="Pfam" id="PF13516">
    <property type="entry name" value="LRR_6"/>
    <property type="match status" value="2"/>
</dbReference>
<dbReference type="EMBL" id="BRXZ01000595">
    <property type="protein sequence ID" value="GMH48184.1"/>
    <property type="molecule type" value="Genomic_DNA"/>
</dbReference>
<proteinExistence type="predicted"/>
<dbReference type="SMART" id="SM00368">
    <property type="entry name" value="LRR_RI"/>
    <property type="match status" value="2"/>
</dbReference>
<dbReference type="PANTHER" id="PTHR24111:SF0">
    <property type="entry name" value="LEUCINE-RICH REPEAT-CONTAINING PROTEIN"/>
    <property type="match status" value="1"/>
</dbReference>
<evidence type="ECO:0000313" key="2">
    <source>
        <dbReference type="EMBL" id="GMH48184.1"/>
    </source>
</evidence>
<dbReference type="AlphaFoldDB" id="A0A9W7DLP0"/>
<reference evidence="2" key="1">
    <citation type="submission" date="2022-07" db="EMBL/GenBank/DDBJ databases">
        <title>Genome analysis of Parmales, a sister group of diatoms, reveals the evolutionary specialization of diatoms from phago-mixotrophs to photoautotrophs.</title>
        <authorList>
            <person name="Ban H."/>
            <person name="Sato S."/>
            <person name="Yoshikawa S."/>
            <person name="Kazumasa Y."/>
            <person name="Nakamura Y."/>
            <person name="Ichinomiya M."/>
            <person name="Saitoh K."/>
            <person name="Sato N."/>
            <person name="Blanc-Mathieu R."/>
            <person name="Endo H."/>
            <person name="Kuwata A."/>
            <person name="Ogata H."/>
        </authorList>
    </citation>
    <scope>NUCLEOTIDE SEQUENCE</scope>
</reference>
<comment type="caution">
    <text evidence="2">The sequence shown here is derived from an EMBL/GenBank/DDBJ whole genome shotgun (WGS) entry which is preliminary data.</text>
</comment>
<evidence type="ECO:0000313" key="3">
    <source>
        <dbReference type="Proteomes" id="UP001165082"/>
    </source>
</evidence>
<accession>A0A9W7DLP0</accession>
<dbReference type="PANTHER" id="PTHR24111">
    <property type="entry name" value="LEUCINE-RICH REPEAT-CONTAINING PROTEIN 34"/>
    <property type="match status" value="1"/>
</dbReference>
<keyword evidence="3" id="KW-1185">Reference proteome</keyword>
<dbReference type="Proteomes" id="UP001165082">
    <property type="component" value="Unassembled WGS sequence"/>
</dbReference>